<dbReference type="OrthoDB" id="9815120at2"/>
<feature type="transmembrane region" description="Helical" evidence="7">
    <location>
        <begin position="106"/>
        <end position="123"/>
    </location>
</feature>
<dbReference type="InterPro" id="IPR051258">
    <property type="entry name" value="Diverse_Substrate_Transporter"/>
</dbReference>
<dbReference type="GO" id="GO:0005886">
    <property type="term" value="C:plasma membrane"/>
    <property type="evidence" value="ECO:0007669"/>
    <property type="project" value="UniProtKB-SubCell"/>
</dbReference>
<reference evidence="9" key="1">
    <citation type="submission" date="2021-04" db="EMBL/GenBank/DDBJ databases">
        <title>Dactylosporangium aurantiacum NRRL B-8018 full assembly.</title>
        <authorList>
            <person name="Hartkoorn R.C."/>
            <person name="Beaudoing E."/>
            <person name="Hot D."/>
        </authorList>
    </citation>
    <scope>NUCLEOTIDE SEQUENCE</scope>
    <source>
        <strain evidence="9">NRRL B-8018</strain>
    </source>
</reference>
<dbReference type="Gene3D" id="1.10.3730.20">
    <property type="match status" value="1"/>
</dbReference>
<sequence>MTDVLAVPAPTAAAERPARAGGVWRVLASQTSVHSGAAVATTLFPVAGAAGVVSMRLVIGAALLLAVGRPRLRGYSRRQWLLVGVFGAVLAGMNLAFYAAIARMPIGPVVTLEVLGPLTLSVVTARSRIAWLWALLALAGVALLGSGGFDQLDPLGVGYAFLAGTAWAGYIMLSARAGANFPKRDGLTLAMLVAAVLALPAGLLLAGGALLDPRVLVLGAAVAVLSSVLPYTFELTALRRLPTSTFAVLMSLGPAIAALAGFVLLGQQLHPAQIVAIGLVVAASAGVVLWRGRGPAVAA</sequence>
<evidence type="ECO:0000256" key="4">
    <source>
        <dbReference type="ARBA" id="ARBA00022692"/>
    </source>
</evidence>
<feature type="domain" description="EamA" evidence="8">
    <location>
        <begin position="155"/>
        <end position="288"/>
    </location>
</feature>
<evidence type="ECO:0000256" key="5">
    <source>
        <dbReference type="ARBA" id="ARBA00022989"/>
    </source>
</evidence>
<name>A0A9Q9MAK1_9ACTN</name>
<comment type="subcellular location">
    <subcellularLocation>
        <location evidence="1">Cell membrane</location>
        <topology evidence="1">Multi-pass membrane protein</topology>
    </subcellularLocation>
</comment>
<dbReference type="InterPro" id="IPR037185">
    <property type="entry name" value="EmrE-like"/>
</dbReference>
<evidence type="ECO:0000313" key="9">
    <source>
        <dbReference type="EMBL" id="UWZ51938.1"/>
    </source>
</evidence>
<dbReference type="InterPro" id="IPR000620">
    <property type="entry name" value="EamA_dom"/>
</dbReference>
<feature type="transmembrane region" description="Helical" evidence="7">
    <location>
        <begin position="80"/>
        <end position="100"/>
    </location>
</feature>
<gene>
    <name evidence="9" type="ORF">Daura_35255</name>
</gene>
<keyword evidence="3" id="KW-1003">Cell membrane</keyword>
<proteinExistence type="inferred from homology"/>
<feature type="transmembrane region" description="Helical" evidence="7">
    <location>
        <begin position="215"/>
        <end position="233"/>
    </location>
</feature>
<dbReference type="AlphaFoldDB" id="A0A9Q9MAK1"/>
<evidence type="ECO:0000256" key="6">
    <source>
        <dbReference type="ARBA" id="ARBA00023136"/>
    </source>
</evidence>
<dbReference type="PANTHER" id="PTHR42920:SF5">
    <property type="entry name" value="EAMA DOMAIN-CONTAINING PROTEIN"/>
    <property type="match status" value="1"/>
</dbReference>
<organism evidence="9 10">
    <name type="scientific">Dactylosporangium aurantiacum</name>
    <dbReference type="NCBI Taxonomy" id="35754"/>
    <lineage>
        <taxon>Bacteria</taxon>
        <taxon>Bacillati</taxon>
        <taxon>Actinomycetota</taxon>
        <taxon>Actinomycetes</taxon>
        <taxon>Micromonosporales</taxon>
        <taxon>Micromonosporaceae</taxon>
        <taxon>Dactylosporangium</taxon>
    </lineage>
</organism>
<feature type="transmembrane region" description="Helical" evidence="7">
    <location>
        <begin position="271"/>
        <end position="290"/>
    </location>
</feature>
<feature type="transmembrane region" description="Helical" evidence="7">
    <location>
        <begin position="155"/>
        <end position="175"/>
    </location>
</feature>
<evidence type="ECO:0000259" key="8">
    <source>
        <dbReference type="Pfam" id="PF00892"/>
    </source>
</evidence>
<dbReference type="PANTHER" id="PTHR42920">
    <property type="entry name" value="OS03G0707200 PROTEIN-RELATED"/>
    <property type="match status" value="1"/>
</dbReference>
<keyword evidence="5 7" id="KW-1133">Transmembrane helix</keyword>
<feature type="transmembrane region" description="Helical" evidence="7">
    <location>
        <begin position="245"/>
        <end position="265"/>
    </location>
</feature>
<evidence type="ECO:0000256" key="1">
    <source>
        <dbReference type="ARBA" id="ARBA00004651"/>
    </source>
</evidence>
<feature type="transmembrane region" description="Helical" evidence="7">
    <location>
        <begin position="187"/>
        <end position="209"/>
    </location>
</feature>
<keyword evidence="10" id="KW-1185">Reference proteome</keyword>
<accession>A0A9Q9MAK1</accession>
<evidence type="ECO:0000256" key="3">
    <source>
        <dbReference type="ARBA" id="ARBA00022475"/>
    </source>
</evidence>
<dbReference type="EMBL" id="CP073767">
    <property type="protein sequence ID" value="UWZ51938.1"/>
    <property type="molecule type" value="Genomic_DNA"/>
</dbReference>
<keyword evidence="6 7" id="KW-0472">Membrane</keyword>
<dbReference type="RefSeq" id="WP_052386536.1">
    <property type="nucleotide sequence ID" value="NZ_CP073767.1"/>
</dbReference>
<evidence type="ECO:0000256" key="2">
    <source>
        <dbReference type="ARBA" id="ARBA00007362"/>
    </source>
</evidence>
<comment type="similarity">
    <text evidence="2">Belongs to the EamA transporter family.</text>
</comment>
<dbReference type="Pfam" id="PF00892">
    <property type="entry name" value="EamA"/>
    <property type="match status" value="1"/>
</dbReference>
<evidence type="ECO:0000256" key="7">
    <source>
        <dbReference type="SAM" id="Phobius"/>
    </source>
</evidence>
<feature type="transmembrane region" description="Helical" evidence="7">
    <location>
        <begin position="44"/>
        <end position="68"/>
    </location>
</feature>
<dbReference type="Proteomes" id="UP001058003">
    <property type="component" value="Chromosome"/>
</dbReference>
<dbReference type="SUPFAM" id="SSF103481">
    <property type="entry name" value="Multidrug resistance efflux transporter EmrE"/>
    <property type="match status" value="1"/>
</dbReference>
<keyword evidence="4 7" id="KW-0812">Transmembrane</keyword>
<evidence type="ECO:0000313" key="10">
    <source>
        <dbReference type="Proteomes" id="UP001058003"/>
    </source>
</evidence>
<protein>
    <submittedName>
        <fullName evidence="9">EamA family transporter</fullName>
    </submittedName>
</protein>
<feature type="transmembrane region" description="Helical" evidence="7">
    <location>
        <begin position="130"/>
        <end position="149"/>
    </location>
</feature>
<dbReference type="KEGG" id="daur:Daura_35255"/>